<evidence type="ECO:0000256" key="9">
    <source>
        <dbReference type="ARBA" id="ARBA00044145"/>
    </source>
</evidence>
<dbReference type="InterPro" id="IPR048445">
    <property type="entry name" value="DncV-like_NTFase"/>
</dbReference>
<evidence type="ECO:0000256" key="10">
    <source>
        <dbReference type="ARBA" id="ARBA00048304"/>
    </source>
</evidence>
<sequence length="425" mass="48465">MITTEQKTELEDILDVLGENLSITESQHEAAVRSYKAVGSWLTNNESKLAPYSPVISPQGSFIIGTIIQTIDPDGDMDLDIVCELNGKKQDWTQKDVKEIVGEQLAKHKKYESILDEEGRRCWTLKYRENGSPNERYHMDILPAINTNGHSIILEKAYSNLKDQKIEDLVLSITDNERLPEYEISTDPNEWLQSNPFGYAKWFMGIADDIKGERTKMFSLNESVNPTPKYQKDRLPLQRAVQLLKRHRDIMFKDYSDDDKKQKPISCIITTLAAKSYNGEDNITDALLSIVNNMGNHIEEKYDYELNRYVKWVSNPVNETENFADRWALQGSKREAFFNDWLEQLKVDFGIFQSPFNRINLSESLKKSFGSEPVTKTFSDVGNRMRLLTESGNNHVDRKAGVVGSAIAGLTNVAKVSAHNFHGND</sequence>
<accession>A0ABT8CRW2</accession>
<name>A0ABT8CRW2_9FLAO</name>
<keyword evidence="7" id="KW-0546">Nucleotide metabolism</keyword>
<proteinExistence type="predicted"/>
<keyword evidence="5" id="KW-0067">ATP-binding</keyword>
<keyword evidence="3" id="KW-0479">Metal-binding</keyword>
<keyword evidence="2" id="KW-0548">Nucleotidyltransferase</keyword>
<protein>
    <recommendedName>
        <fullName evidence="9">Cyclic GMP-AMP synthase</fullName>
    </recommendedName>
</protein>
<keyword evidence="6" id="KW-0460">Magnesium</keyword>
<dbReference type="Pfam" id="PF21654">
    <property type="entry name" value="DncV-like_NTFase"/>
    <property type="match status" value="1"/>
</dbReference>
<dbReference type="EMBL" id="JAUFQU010000001">
    <property type="protein sequence ID" value="MDN3707254.1"/>
    <property type="molecule type" value="Genomic_DNA"/>
</dbReference>
<evidence type="ECO:0000256" key="6">
    <source>
        <dbReference type="ARBA" id="ARBA00022842"/>
    </source>
</evidence>
<comment type="caution">
    <text evidence="12">The sequence shown here is derived from an EMBL/GenBank/DDBJ whole genome shotgun (WGS) entry which is preliminary data.</text>
</comment>
<dbReference type="CDD" id="cd05400">
    <property type="entry name" value="NT_2-5OAS_ClassI-CCAase"/>
    <property type="match status" value="1"/>
</dbReference>
<dbReference type="RefSeq" id="WP_290363276.1">
    <property type="nucleotide sequence ID" value="NZ_JAUFQU010000001.1"/>
</dbReference>
<keyword evidence="4" id="KW-0547">Nucleotide-binding</keyword>
<evidence type="ECO:0000313" key="13">
    <source>
        <dbReference type="Proteomes" id="UP001242368"/>
    </source>
</evidence>
<gene>
    <name evidence="12" type="ORF">QW060_08910</name>
</gene>
<reference evidence="13" key="1">
    <citation type="journal article" date="2019" name="Int. J. Syst. Evol. Microbiol.">
        <title>The Global Catalogue of Microorganisms (GCM) 10K type strain sequencing project: providing services to taxonomists for standard genome sequencing and annotation.</title>
        <authorList>
            <consortium name="The Broad Institute Genomics Platform"/>
            <consortium name="The Broad Institute Genome Sequencing Center for Infectious Disease"/>
            <person name="Wu L."/>
            <person name="Ma J."/>
        </authorList>
    </citation>
    <scope>NUCLEOTIDE SEQUENCE [LARGE SCALE GENOMIC DNA]</scope>
    <source>
        <strain evidence="13">CECT 7184</strain>
    </source>
</reference>
<evidence type="ECO:0000256" key="4">
    <source>
        <dbReference type="ARBA" id="ARBA00022741"/>
    </source>
</evidence>
<evidence type="ECO:0000256" key="7">
    <source>
        <dbReference type="ARBA" id="ARBA00023080"/>
    </source>
</evidence>
<evidence type="ECO:0000256" key="1">
    <source>
        <dbReference type="ARBA" id="ARBA00022679"/>
    </source>
</evidence>
<evidence type="ECO:0000256" key="8">
    <source>
        <dbReference type="ARBA" id="ARBA00023118"/>
    </source>
</evidence>
<feature type="domain" description="Cyclic GMP-AMP synthase DncV-like nucleotidyltransferase" evidence="11">
    <location>
        <begin position="57"/>
        <end position="141"/>
    </location>
</feature>
<evidence type="ECO:0000313" key="12">
    <source>
        <dbReference type="EMBL" id="MDN3707254.1"/>
    </source>
</evidence>
<evidence type="ECO:0000256" key="2">
    <source>
        <dbReference type="ARBA" id="ARBA00022695"/>
    </source>
</evidence>
<keyword evidence="1" id="KW-0808">Transferase</keyword>
<keyword evidence="8" id="KW-0051">Antiviral defense</keyword>
<organism evidence="12 13">
    <name type="scientific">Paenimyroides ceti</name>
    <dbReference type="NCBI Taxonomy" id="395087"/>
    <lineage>
        <taxon>Bacteria</taxon>
        <taxon>Pseudomonadati</taxon>
        <taxon>Bacteroidota</taxon>
        <taxon>Flavobacteriia</taxon>
        <taxon>Flavobacteriales</taxon>
        <taxon>Flavobacteriaceae</taxon>
        <taxon>Paenimyroides</taxon>
    </lineage>
</organism>
<comment type="catalytic activity">
    <reaction evidence="10">
        <text>GTP + ATP = 3',3'-cGAMP + 2 diphosphate</text>
        <dbReference type="Rhea" id="RHEA:35647"/>
        <dbReference type="ChEBI" id="CHEBI:30616"/>
        <dbReference type="ChEBI" id="CHEBI:33019"/>
        <dbReference type="ChEBI" id="CHEBI:37565"/>
        <dbReference type="ChEBI" id="CHEBI:71501"/>
    </reaction>
    <physiologicalReaction direction="left-to-right" evidence="10">
        <dbReference type="Rhea" id="RHEA:35648"/>
    </physiologicalReaction>
</comment>
<dbReference type="Proteomes" id="UP001242368">
    <property type="component" value="Unassembled WGS sequence"/>
</dbReference>
<keyword evidence="13" id="KW-1185">Reference proteome</keyword>
<evidence type="ECO:0000256" key="5">
    <source>
        <dbReference type="ARBA" id="ARBA00022840"/>
    </source>
</evidence>
<evidence type="ECO:0000259" key="11">
    <source>
        <dbReference type="Pfam" id="PF21654"/>
    </source>
</evidence>
<evidence type="ECO:0000256" key="3">
    <source>
        <dbReference type="ARBA" id="ARBA00022723"/>
    </source>
</evidence>
<dbReference type="InterPro" id="IPR006116">
    <property type="entry name" value="NT_2-5OAS_ClassI-CCAase"/>
</dbReference>